<sequence>MQQRDAGDLRALELGYKDHGSAVAASTSHEHISLGGNAALGAHQRMVALDTRCDIA</sequence>
<dbReference type="EMBL" id="CAEZXM010000087">
    <property type="protein sequence ID" value="CAB4688205.1"/>
    <property type="molecule type" value="Genomic_DNA"/>
</dbReference>
<organism evidence="1">
    <name type="scientific">freshwater metagenome</name>
    <dbReference type="NCBI Taxonomy" id="449393"/>
    <lineage>
        <taxon>unclassified sequences</taxon>
        <taxon>metagenomes</taxon>
        <taxon>ecological metagenomes</taxon>
    </lineage>
</organism>
<dbReference type="AlphaFoldDB" id="A0A6J6NU01"/>
<gene>
    <name evidence="1" type="ORF">UFOPK2366_00599</name>
</gene>
<protein>
    <submittedName>
        <fullName evidence="1">Unannotated protein</fullName>
    </submittedName>
</protein>
<accession>A0A6J6NU01</accession>
<proteinExistence type="predicted"/>
<reference evidence="1" key="1">
    <citation type="submission" date="2020-05" db="EMBL/GenBank/DDBJ databases">
        <authorList>
            <person name="Chiriac C."/>
            <person name="Salcher M."/>
            <person name="Ghai R."/>
            <person name="Kavagutti S V."/>
        </authorList>
    </citation>
    <scope>NUCLEOTIDE SEQUENCE</scope>
</reference>
<evidence type="ECO:0000313" key="1">
    <source>
        <dbReference type="EMBL" id="CAB4688205.1"/>
    </source>
</evidence>
<name>A0A6J6NU01_9ZZZZ</name>